<dbReference type="RefSeq" id="WP_129608786.1">
    <property type="nucleotide sequence ID" value="NZ_UWOC01000135.1"/>
</dbReference>
<accession>A0A447CTX5</accession>
<evidence type="ECO:0000313" key="2">
    <source>
        <dbReference type="Proteomes" id="UP000289200"/>
    </source>
</evidence>
<protein>
    <submittedName>
        <fullName evidence="1">Uncharacterized protein</fullName>
    </submittedName>
</protein>
<proteinExistence type="predicted"/>
<dbReference type="EMBL" id="UWOC01000135">
    <property type="protein sequence ID" value="VCU08750.1"/>
    <property type="molecule type" value="Genomic_DNA"/>
</dbReference>
<name>A0A447CTX5_9BRAD</name>
<evidence type="ECO:0000313" key="1">
    <source>
        <dbReference type="EMBL" id="VCU08750.1"/>
    </source>
</evidence>
<dbReference type="AlphaFoldDB" id="A0A447CTX5"/>
<sequence>MVRLASLRLASLRFAAILLGVALVGAGTLPAAADYHIKKDFGGYVEEYKAKYARIRDRGERVIIDGICNSACTLVLGIVPVNRICVTPRASLGFHQAYYDKAWTAGVKVTSAAGTAELMSVYPNPVKQWIASVGGLTAEMKKLKNGYDLWKIVDPCPEEF</sequence>
<comment type="caution">
    <text evidence="1">The sequence shown here is derived from an EMBL/GenBank/DDBJ whole genome shotgun (WGS) entry which is preliminary data.</text>
</comment>
<keyword evidence="2" id="KW-1185">Reference proteome</keyword>
<gene>
    <name evidence="1" type="ORF">RHODGE_RHODGE_01913</name>
</gene>
<reference evidence="2" key="1">
    <citation type="submission" date="2018-10" db="EMBL/GenBank/DDBJ databases">
        <authorList>
            <person name="Peiro R."/>
            <person name="Begona"/>
            <person name="Cbmso G."/>
            <person name="Lopez M."/>
            <person name="Gonzalez S."/>
            <person name="Sacristan E."/>
            <person name="Castillo E."/>
        </authorList>
    </citation>
    <scope>NUCLEOTIDE SEQUENCE [LARGE SCALE GENOMIC DNA]</scope>
</reference>
<organism evidence="1 2">
    <name type="scientific">Rhodoplanes serenus</name>
    <dbReference type="NCBI Taxonomy" id="200615"/>
    <lineage>
        <taxon>Bacteria</taxon>
        <taxon>Pseudomonadati</taxon>
        <taxon>Pseudomonadota</taxon>
        <taxon>Alphaproteobacteria</taxon>
        <taxon>Hyphomicrobiales</taxon>
        <taxon>Nitrobacteraceae</taxon>
        <taxon>Rhodoplanes</taxon>
    </lineage>
</organism>
<dbReference type="OrthoDB" id="8227073at2"/>
<dbReference type="Proteomes" id="UP000289200">
    <property type="component" value="Unassembled WGS sequence"/>
</dbReference>